<feature type="compositionally biased region" description="Low complexity" evidence="9">
    <location>
        <begin position="11"/>
        <end position="35"/>
    </location>
</feature>
<feature type="DNA-binding region" description="H-T-H motif" evidence="7">
    <location>
        <begin position="477"/>
        <end position="496"/>
    </location>
</feature>
<dbReference type="InterPro" id="IPR013324">
    <property type="entry name" value="RNA_pol_sigma_r3/r4-like"/>
</dbReference>
<evidence type="ECO:0000256" key="8">
    <source>
        <dbReference type="NCBIfam" id="TIGR02392"/>
    </source>
</evidence>
<feature type="short sequence motif" description="Interaction with polymerase core subunit RpoC" evidence="7">
    <location>
        <begin position="299"/>
        <end position="302"/>
    </location>
</feature>
<dbReference type="PANTHER" id="PTHR30376:SF3">
    <property type="entry name" value="RNA POLYMERASE SIGMA FACTOR RPOH"/>
    <property type="match status" value="1"/>
</dbReference>
<dbReference type="PRINTS" id="PR00046">
    <property type="entry name" value="SIGMA70FCT"/>
</dbReference>
<feature type="compositionally biased region" description="Basic and acidic residues" evidence="9">
    <location>
        <begin position="1"/>
        <end position="10"/>
    </location>
</feature>
<dbReference type="Gene3D" id="1.20.140.160">
    <property type="match status" value="1"/>
</dbReference>
<dbReference type="InterPro" id="IPR000943">
    <property type="entry name" value="RNA_pol_sigma70"/>
</dbReference>
<dbReference type="CDD" id="cd06171">
    <property type="entry name" value="Sigma70_r4"/>
    <property type="match status" value="1"/>
</dbReference>
<dbReference type="HAMAP" id="MF_00961">
    <property type="entry name" value="Sigma70_RpoH"/>
    <property type="match status" value="1"/>
</dbReference>
<dbReference type="PATRIC" id="fig|1177755.3.peg.1662"/>
<comment type="similarity">
    <text evidence="7">Belongs to the sigma-70 factor family. RpoH subfamily.</text>
</comment>
<evidence type="ECO:0000259" key="10">
    <source>
        <dbReference type="PROSITE" id="PS00715"/>
    </source>
</evidence>
<comment type="caution">
    <text evidence="12">The sequence shown here is derived from an EMBL/GenBank/DDBJ whole genome shotgun (WGS) entry which is preliminary data.</text>
</comment>
<dbReference type="Pfam" id="PF04545">
    <property type="entry name" value="Sigma70_r4"/>
    <property type="match status" value="1"/>
</dbReference>
<name>A0A1E2RZP4_9HYPH</name>
<comment type="subcellular location">
    <subcellularLocation>
        <location evidence="7">Cytoplasm</location>
    </subcellularLocation>
</comment>
<dbReference type="InterPro" id="IPR007630">
    <property type="entry name" value="RNA_pol_sigma70_r4"/>
</dbReference>
<keyword evidence="6 7" id="KW-0804">Transcription</keyword>
<dbReference type="Gene3D" id="1.10.601.10">
    <property type="entry name" value="RNA Polymerase Primary Sigma Factor"/>
    <property type="match status" value="1"/>
</dbReference>
<evidence type="ECO:0000256" key="3">
    <source>
        <dbReference type="ARBA" id="ARBA00023016"/>
    </source>
</evidence>
<dbReference type="Pfam" id="PF04542">
    <property type="entry name" value="Sigma70_r2"/>
    <property type="match status" value="1"/>
</dbReference>
<evidence type="ECO:0000256" key="4">
    <source>
        <dbReference type="ARBA" id="ARBA00023082"/>
    </source>
</evidence>
<dbReference type="InterPro" id="IPR013325">
    <property type="entry name" value="RNA_pol_sigma_r2"/>
</dbReference>
<dbReference type="NCBIfam" id="TIGR02937">
    <property type="entry name" value="sigma70-ECF"/>
    <property type="match status" value="1"/>
</dbReference>
<evidence type="ECO:0000256" key="1">
    <source>
        <dbReference type="ARBA" id="ARBA00022490"/>
    </source>
</evidence>
<accession>A0A1E2RZP4</accession>
<keyword evidence="13" id="KW-1185">Reference proteome</keyword>
<dbReference type="GO" id="GO:0006352">
    <property type="term" value="P:DNA-templated transcription initiation"/>
    <property type="evidence" value="ECO:0007669"/>
    <property type="project" value="UniProtKB-UniRule"/>
</dbReference>
<dbReference type="STRING" id="1177755.A7A08_01656"/>
<dbReference type="SUPFAM" id="SSF88946">
    <property type="entry name" value="Sigma2 domain of RNA polymerase sigma factors"/>
    <property type="match status" value="1"/>
</dbReference>
<dbReference type="NCBIfam" id="TIGR02392">
    <property type="entry name" value="rpoH_proteo"/>
    <property type="match status" value="1"/>
</dbReference>
<feature type="compositionally biased region" description="Low complexity" evidence="9">
    <location>
        <begin position="136"/>
        <end position="149"/>
    </location>
</feature>
<evidence type="ECO:0000313" key="13">
    <source>
        <dbReference type="Proteomes" id="UP000095087"/>
    </source>
</evidence>
<feature type="domain" description="RNA polymerase sigma-70" evidence="11">
    <location>
        <begin position="476"/>
        <end position="502"/>
    </location>
</feature>
<comment type="function">
    <text evidence="7">Sigma factors are initiation factors that promote the attachment of RNA polymerase to specific initiation sites and are then released. This sigma factor is involved in regulation of expression of heat shock genes.</text>
</comment>
<feature type="compositionally biased region" description="Basic and acidic residues" evidence="9">
    <location>
        <begin position="41"/>
        <end position="59"/>
    </location>
</feature>
<comment type="subunit">
    <text evidence="7">Interacts with the RNA polymerase core enzyme.</text>
</comment>
<keyword evidence="1 7" id="KW-0963">Cytoplasm</keyword>
<dbReference type="GO" id="GO:0009408">
    <property type="term" value="P:response to heat"/>
    <property type="evidence" value="ECO:0007669"/>
    <property type="project" value="UniProtKB-UniRule"/>
</dbReference>
<evidence type="ECO:0000256" key="9">
    <source>
        <dbReference type="SAM" id="MobiDB-lite"/>
    </source>
</evidence>
<feature type="domain" description="RNA polymerase sigma-70" evidence="10">
    <location>
        <begin position="299"/>
        <end position="312"/>
    </location>
</feature>
<dbReference type="Pfam" id="PF00140">
    <property type="entry name" value="Sigma70_r1_2"/>
    <property type="match status" value="1"/>
</dbReference>
<dbReference type="EMBL" id="MASI01000003">
    <property type="protein sequence ID" value="ODA67622.1"/>
    <property type="molecule type" value="Genomic_DNA"/>
</dbReference>
<dbReference type="InterPro" id="IPR007627">
    <property type="entry name" value="RNA_pol_sigma70_r2"/>
</dbReference>
<keyword evidence="2 7" id="KW-0805">Transcription regulation</keyword>
<reference evidence="12 13" key="1">
    <citation type="submission" date="2016-07" db="EMBL/GenBank/DDBJ databases">
        <title>Draft genome sequence of Methyloligella halotolerans C2T (VKM B-2706T=CCUG 61687T=DSM 25045T), a halotolerant polyhydroxybutyrate accumulating methylotroph.</title>
        <authorList>
            <person name="Vasilenko O.V."/>
            <person name="Doronina N.V."/>
            <person name="Poroshina M.N."/>
            <person name="Tarlachkov S.V."/>
            <person name="Trotsenko Y.A."/>
        </authorList>
    </citation>
    <scope>NUCLEOTIDE SEQUENCE [LARGE SCALE GENOMIC DNA]</scope>
    <source>
        <strain evidence="12 13">VKM B-2706</strain>
    </source>
</reference>
<dbReference type="GO" id="GO:0016987">
    <property type="term" value="F:sigma factor activity"/>
    <property type="evidence" value="ECO:0007669"/>
    <property type="project" value="UniProtKB-UniRule"/>
</dbReference>
<evidence type="ECO:0000313" key="12">
    <source>
        <dbReference type="EMBL" id="ODA67622.1"/>
    </source>
</evidence>
<feature type="compositionally biased region" description="Low complexity" evidence="9">
    <location>
        <begin position="67"/>
        <end position="128"/>
    </location>
</feature>
<feature type="region of interest" description="Sigma-70 factor domain-2" evidence="7">
    <location>
        <begin position="275"/>
        <end position="344"/>
    </location>
</feature>
<dbReference type="AlphaFoldDB" id="A0A1E2RZP4"/>
<feature type="compositionally biased region" description="Acidic residues" evidence="9">
    <location>
        <begin position="172"/>
        <end position="212"/>
    </location>
</feature>
<dbReference type="Proteomes" id="UP000095087">
    <property type="component" value="Unassembled WGS sequence"/>
</dbReference>
<evidence type="ECO:0000259" key="11">
    <source>
        <dbReference type="PROSITE" id="PS00716"/>
    </source>
</evidence>
<keyword evidence="3 7" id="KW-0346">Stress response</keyword>
<evidence type="ECO:0000256" key="5">
    <source>
        <dbReference type="ARBA" id="ARBA00023125"/>
    </source>
</evidence>
<dbReference type="PANTHER" id="PTHR30376">
    <property type="entry name" value="SIGMA FACTOR RPOH HEAT SHOCK RELATED"/>
    <property type="match status" value="1"/>
</dbReference>
<dbReference type="InterPro" id="IPR009042">
    <property type="entry name" value="RNA_pol_sigma70_r1_2"/>
</dbReference>
<protein>
    <recommendedName>
        <fullName evidence="7 8">RNA polymerase sigma factor RpoH</fullName>
    </recommendedName>
    <alternativeName>
        <fullName evidence="7">RNA polymerase sigma-32 factor</fullName>
    </alternativeName>
</protein>
<dbReference type="PROSITE" id="PS00716">
    <property type="entry name" value="SIGMA70_2"/>
    <property type="match status" value="1"/>
</dbReference>
<feature type="region of interest" description="Disordered" evidence="9">
    <location>
        <begin position="1"/>
        <end position="230"/>
    </location>
</feature>
<evidence type="ECO:0000256" key="7">
    <source>
        <dbReference type="HAMAP-Rule" id="MF_00961"/>
    </source>
</evidence>
<comment type="caution">
    <text evidence="7">Lacks conserved residue(s) required for the propagation of feature annotation.</text>
</comment>
<evidence type="ECO:0000256" key="6">
    <source>
        <dbReference type="ARBA" id="ARBA00023163"/>
    </source>
</evidence>
<dbReference type="InterPro" id="IPR012759">
    <property type="entry name" value="RNA_pol_sigma_RpoH_proteobac"/>
</dbReference>
<dbReference type="GO" id="GO:0005737">
    <property type="term" value="C:cytoplasm"/>
    <property type="evidence" value="ECO:0007669"/>
    <property type="project" value="UniProtKB-SubCell"/>
</dbReference>
<keyword evidence="4 7" id="KW-0731">Sigma factor</keyword>
<dbReference type="InterPro" id="IPR014284">
    <property type="entry name" value="RNA_pol_sigma-70_dom"/>
</dbReference>
<gene>
    <name evidence="7" type="primary">rpoH</name>
    <name evidence="12" type="ORF">A7A08_01656</name>
</gene>
<dbReference type="SUPFAM" id="SSF88659">
    <property type="entry name" value="Sigma3 and sigma4 domains of RNA polymerase sigma factors"/>
    <property type="match status" value="1"/>
</dbReference>
<dbReference type="GO" id="GO:0003677">
    <property type="term" value="F:DNA binding"/>
    <property type="evidence" value="ECO:0007669"/>
    <property type="project" value="UniProtKB-UniRule"/>
</dbReference>
<sequence length="520" mass="56442">MAADNPEKKTAASASKAASGAKPTSQTKASSQTKTMRAGSKKTESAAEGTRVKSADKTAAKKQTGTKSAGTSKKPAAAKKAPVTKTAAKSAPSKSGASKSASSTTAKSSAPKSSTAKEPAGTSTTAKKTTARKSTARTSAKKTSSNTAAAKKRTTKAAAAESEETKTKASAEAEDQEAEEEETSSELEEEFDEEFDDDNDDASDDDDEDDDGAAEKTPAPRRSVTTRALPSVSAHGGLTRYLEEIRQFPMLEPQQEYMLAKSWQEHGDRDAAHMLVTSHLRLVARIAMGYRGYGLPTGEVISEGNVGLMQAVKRFDPDKGFRLATYAMWWIRAAIQEYILRSWSLVKMGTTAAQKKLFFNLRKMKGQLRALDEGDLRPDQVKKIATSLGVTEDDVVSMNRRLGGDSSLNAPIRNDAEGGGEWMDWLVDENTDQETLLAESEEKSNRHELLVQALEGLNDRERRVFEARRLSEDPLTLEELSGEFGVSRERIRQIEVRAFEKVQKAVQKAAAEQYEPASVD</sequence>
<dbReference type="InterPro" id="IPR050813">
    <property type="entry name" value="Sigma-70_Factor"/>
</dbReference>
<evidence type="ECO:0000256" key="2">
    <source>
        <dbReference type="ARBA" id="ARBA00023015"/>
    </source>
</evidence>
<proteinExistence type="inferred from homology"/>
<keyword evidence="5 7" id="KW-0238">DNA-binding</keyword>
<organism evidence="12 13">
    <name type="scientific">Methyloligella halotolerans</name>
    <dbReference type="NCBI Taxonomy" id="1177755"/>
    <lineage>
        <taxon>Bacteria</taxon>
        <taxon>Pseudomonadati</taxon>
        <taxon>Pseudomonadota</taxon>
        <taxon>Alphaproteobacteria</taxon>
        <taxon>Hyphomicrobiales</taxon>
        <taxon>Hyphomicrobiaceae</taxon>
        <taxon>Methyloligella</taxon>
    </lineage>
</organism>
<dbReference type="PROSITE" id="PS00715">
    <property type="entry name" value="SIGMA70_1"/>
    <property type="match status" value="1"/>
</dbReference>
<dbReference type="NCBIfam" id="NF005143">
    <property type="entry name" value="PRK06596.1"/>
    <property type="match status" value="1"/>
</dbReference>